<dbReference type="EMBL" id="GL732542">
    <property type="protein sequence ID" value="EFX81852.1"/>
    <property type="molecule type" value="Genomic_DNA"/>
</dbReference>
<dbReference type="InParanoid" id="E9GF89"/>
<reference evidence="1 2" key="1">
    <citation type="journal article" date="2011" name="Science">
        <title>The ecoresponsive genome of Daphnia pulex.</title>
        <authorList>
            <person name="Colbourne J.K."/>
            <person name="Pfrender M.E."/>
            <person name="Gilbert D."/>
            <person name="Thomas W.K."/>
            <person name="Tucker A."/>
            <person name="Oakley T.H."/>
            <person name="Tokishita S."/>
            <person name="Aerts A."/>
            <person name="Arnold G.J."/>
            <person name="Basu M.K."/>
            <person name="Bauer D.J."/>
            <person name="Caceres C.E."/>
            <person name="Carmel L."/>
            <person name="Casola C."/>
            <person name="Choi J.H."/>
            <person name="Detter J.C."/>
            <person name="Dong Q."/>
            <person name="Dusheyko S."/>
            <person name="Eads B.D."/>
            <person name="Frohlich T."/>
            <person name="Geiler-Samerotte K.A."/>
            <person name="Gerlach D."/>
            <person name="Hatcher P."/>
            <person name="Jogdeo S."/>
            <person name="Krijgsveld J."/>
            <person name="Kriventseva E.V."/>
            <person name="Kultz D."/>
            <person name="Laforsch C."/>
            <person name="Lindquist E."/>
            <person name="Lopez J."/>
            <person name="Manak J.R."/>
            <person name="Muller J."/>
            <person name="Pangilinan J."/>
            <person name="Patwardhan R.P."/>
            <person name="Pitluck S."/>
            <person name="Pritham E.J."/>
            <person name="Rechtsteiner A."/>
            <person name="Rho M."/>
            <person name="Rogozin I.B."/>
            <person name="Sakarya O."/>
            <person name="Salamov A."/>
            <person name="Schaack S."/>
            <person name="Shapiro H."/>
            <person name="Shiga Y."/>
            <person name="Skalitzky C."/>
            <person name="Smith Z."/>
            <person name="Souvorov A."/>
            <person name="Sung W."/>
            <person name="Tang Z."/>
            <person name="Tsuchiya D."/>
            <person name="Tu H."/>
            <person name="Vos H."/>
            <person name="Wang M."/>
            <person name="Wolf Y.I."/>
            <person name="Yamagata H."/>
            <person name="Yamada T."/>
            <person name="Ye Y."/>
            <person name="Shaw J.R."/>
            <person name="Andrews J."/>
            <person name="Crease T.J."/>
            <person name="Tang H."/>
            <person name="Lucas S.M."/>
            <person name="Robertson H.M."/>
            <person name="Bork P."/>
            <person name="Koonin E.V."/>
            <person name="Zdobnov E.M."/>
            <person name="Grigoriev I.V."/>
            <person name="Lynch M."/>
            <person name="Boore J.L."/>
        </authorList>
    </citation>
    <scope>NUCLEOTIDE SEQUENCE [LARGE SCALE GENOMIC DNA]</scope>
</reference>
<dbReference type="HOGENOM" id="CLU_1338776_0_0_1"/>
<dbReference type="SUPFAM" id="SSF47954">
    <property type="entry name" value="Cyclin-like"/>
    <property type="match status" value="1"/>
</dbReference>
<gene>
    <name evidence="1" type="ORF">DAPPUDRAFT_102064</name>
</gene>
<organism evidence="1 2">
    <name type="scientific">Daphnia pulex</name>
    <name type="common">Water flea</name>
    <dbReference type="NCBI Taxonomy" id="6669"/>
    <lineage>
        <taxon>Eukaryota</taxon>
        <taxon>Metazoa</taxon>
        <taxon>Ecdysozoa</taxon>
        <taxon>Arthropoda</taxon>
        <taxon>Crustacea</taxon>
        <taxon>Branchiopoda</taxon>
        <taxon>Diplostraca</taxon>
        <taxon>Cladocera</taxon>
        <taxon>Anomopoda</taxon>
        <taxon>Daphniidae</taxon>
        <taxon>Daphnia</taxon>
    </lineage>
</organism>
<protein>
    <submittedName>
        <fullName evidence="1">Uncharacterized protein</fullName>
    </submittedName>
</protein>
<dbReference type="Proteomes" id="UP000000305">
    <property type="component" value="Unassembled WGS sequence"/>
</dbReference>
<dbReference type="KEGG" id="dpx:DAPPUDRAFT_102064"/>
<dbReference type="OrthoDB" id="769138at2759"/>
<dbReference type="STRING" id="6669.E9GF89"/>
<sequence>MGSRGSASNVPFWPGGLEWNPSETMSYFIQIEELLKEFCLKKVCFFLLPPRKSSCPDVSTLVQSLQQALALEAKFQPKLQLLSTASNTGESGEIKCSMRDGAAHFFWIDALNMMDWFMSRMKARPKHLSCIAISSFHLAACQWVERVKPNNNEASSIQSPLQVVPEPQYLVTISQCKCTAGDINRMEKIVEAKLACHPKKNRSRP</sequence>
<keyword evidence="2" id="KW-1185">Reference proteome</keyword>
<accession>E9GF89</accession>
<name>E9GF89_DAPPU</name>
<dbReference type="InterPro" id="IPR036915">
    <property type="entry name" value="Cyclin-like_sf"/>
</dbReference>
<evidence type="ECO:0000313" key="1">
    <source>
        <dbReference type="EMBL" id="EFX81852.1"/>
    </source>
</evidence>
<dbReference type="FunFam" id="1.10.472.10:FF:000301">
    <property type="entry name" value="Cyclin G-like protein"/>
    <property type="match status" value="1"/>
</dbReference>
<proteinExistence type="predicted"/>
<evidence type="ECO:0000313" key="2">
    <source>
        <dbReference type="Proteomes" id="UP000000305"/>
    </source>
</evidence>
<dbReference type="Gene3D" id="1.10.472.10">
    <property type="entry name" value="Cyclin-like"/>
    <property type="match status" value="1"/>
</dbReference>
<dbReference type="AlphaFoldDB" id="E9GF89"/>
<dbReference type="eggNOG" id="KOG0653">
    <property type="taxonomic scope" value="Eukaryota"/>
</dbReference>